<accession>A0A1X2IYJ5</accession>
<feature type="compositionally biased region" description="Low complexity" evidence="3">
    <location>
        <begin position="19"/>
        <end position="28"/>
    </location>
</feature>
<feature type="region of interest" description="Disordered" evidence="3">
    <location>
        <begin position="1"/>
        <end position="129"/>
    </location>
</feature>
<comment type="caution">
    <text evidence="5">The sequence shown here is derived from an EMBL/GenBank/DDBJ whole genome shotgun (WGS) entry which is preliminary data.</text>
</comment>
<keyword evidence="6" id="KW-1185">Reference proteome</keyword>
<feature type="domain" description="Protein kinase" evidence="4">
    <location>
        <begin position="181"/>
        <end position="490"/>
    </location>
</feature>
<evidence type="ECO:0000256" key="3">
    <source>
        <dbReference type="SAM" id="MobiDB-lite"/>
    </source>
</evidence>
<evidence type="ECO:0000256" key="1">
    <source>
        <dbReference type="ARBA" id="ARBA00022741"/>
    </source>
</evidence>
<dbReference type="EMBL" id="MCGE01000002">
    <property type="protein sequence ID" value="ORZ24332.1"/>
    <property type="molecule type" value="Genomic_DNA"/>
</dbReference>
<keyword evidence="5" id="KW-0418">Kinase</keyword>
<organism evidence="5 6">
    <name type="scientific">Absidia repens</name>
    <dbReference type="NCBI Taxonomy" id="90262"/>
    <lineage>
        <taxon>Eukaryota</taxon>
        <taxon>Fungi</taxon>
        <taxon>Fungi incertae sedis</taxon>
        <taxon>Mucoromycota</taxon>
        <taxon>Mucoromycotina</taxon>
        <taxon>Mucoromycetes</taxon>
        <taxon>Mucorales</taxon>
        <taxon>Cunninghamellaceae</taxon>
        <taxon>Absidia</taxon>
    </lineage>
</organism>
<dbReference type="PANTHER" id="PTHR24346">
    <property type="entry name" value="MAP/MICROTUBULE AFFINITY-REGULATING KINASE"/>
    <property type="match status" value="1"/>
</dbReference>
<dbReference type="InterPro" id="IPR000719">
    <property type="entry name" value="Prot_kinase_dom"/>
</dbReference>
<dbReference type="STRING" id="90262.A0A1X2IYJ5"/>
<dbReference type="InterPro" id="IPR008271">
    <property type="entry name" value="Ser/Thr_kinase_AS"/>
</dbReference>
<evidence type="ECO:0000313" key="6">
    <source>
        <dbReference type="Proteomes" id="UP000193560"/>
    </source>
</evidence>
<gene>
    <name evidence="5" type="ORF">BCR42DRAFT_316916</name>
</gene>
<dbReference type="Pfam" id="PF00069">
    <property type="entry name" value="Pkinase"/>
    <property type="match status" value="1"/>
</dbReference>
<keyword evidence="1" id="KW-0547">Nucleotide-binding</keyword>
<keyword evidence="2" id="KW-0067">ATP-binding</keyword>
<dbReference type="SUPFAM" id="SSF56112">
    <property type="entry name" value="Protein kinase-like (PK-like)"/>
    <property type="match status" value="1"/>
</dbReference>
<protein>
    <submittedName>
        <fullName evidence="5">Kinase-like domain-containing protein</fullName>
    </submittedName>
</protein>
<dbReference type="GO" id="GO:0004674">
    <property type="term" value="F:protein serine/threonine kinase activity"/>
    <property type="evidence" value="ECO:0007669"/>
    <property type="project" value="TreeGrafter"/>
</dbReference>
<proteinExistence type="predicted"/>
<dbReference type="Gene3D" id="1.10.510.10">
    <property type="entry name" value="Transferase(Phosphotransferase) domain 1"/>
    <property type="match status" value="1"/>
</dbReference>
<dbReference type="SMART" id="SM00220">
    <property type="entry name" value="S_TKc"/>
    <property type="match status" value="1"/>
</dbReference>
<evidence type="ECO:0000259" key="4">
    <source>
        <dbReference type="PROSITE" id="PS50011"/>
    </source>
</evidence>
<reference evidence="5 6" key="1">
    <citation type="submission" date="2016-07" db="EMBL/GenBank/DDBJ databases">
        <title>Pervasive Adenine N6-methylation of Active Genes in Fungi.</title>
        <authorList>
            <consortium name="DOE Joint Genome Institute"/>
            <person name="Mondo S.J."/>
            <person name="Dannebaum R.O."/>
            <person name="Kuo R.C."/>
            <person name="Labutti K."/>
            <person name="Haridas S."/>
            <person name="Kuo A."/>
            <person name="Salamov A."/>
            <person name="Ahrendt S.R."/>
            <person name="Lipzen A."/>
            <person name="Sullivan W."/>
            <person name="Andreopoulos W.B."/>
            <person name="Clum A."/>
            <person name="Lindquist E."/>
            <person name="Daum C."/>
            <person name="Ramamoorthy G.K."/>
            <person name="Gryganskyi A."/>
            <person name="Culley D."/>
            <person name="Magnuson J.K."/>
            <person name="James T.Y."/>
            <person name="O'Malley M.A."/>
            <person name="Stajich J.E."/>
            <person name="Spatafora J.W."/>
            <person name="Visel A."/>
            <person name="Grigoriev I.V."/>
        </authorList>
    </citation>
    <scope>NUCLEOTIDE SEQUENCE [LARGE SCALE GENOMIC DNA]</scope>
    <source>
        <strain evidence="5 6">NRRL 1336</strain>
    </source>
</reference>
<dbReference type="PROSITE" id="PS50011">
    <property type="entry name" value="PROTEIN_KINASE_DOM"/>
    <property type="match status" value="1"/>
</dbReference>
<evidence type="ECO:0000256" key="2">
    <source>
        <dbReference type="ARBA" id="ARBA00022840"/>
    </source>
</evidence>
<dbReference type="OrthoDB" id="4062651at2759"/>
<dbReference type="AlphaFoldDB" id="A0A1X2IYJ5"/>
<keyword evidence="5" id="KW-0808">Transferase</keyword>
<dbReference type="PROSITE" id="PS00108">
    <property type="entry name" value="PROTEIN_KINASE_ST"/>
    <property type="match status" value="1"/>
</dbReference>
<dbReference type="GO" id="GO:0005634">
    <property type="term" value="C:nucleus"/>
    <property type="evidence" value="ECO:0007669"/>
    <property type="project" value="TreeGrafter"/>
</dbReference>
<dbReference type="InterPro" id="IPR011009">
    <property type="entry name" value="Kinase-like_dom_sf"/>
</dbReference>
<dbReference type="PANTHER" id="PTHR24346:SF51">
    <property type="entry name" value="PAS DOMAIN-CONTAINING SERINE_THREONINE-PROTEIN KINASE"/>
    <property type="match status" value="1"/>
</dbReference>
<feature type="compositionally biased region" description="Low complexity" evidence="3">
    <location>
        <begin position="106"/>
        <end position="128"/>
    </location>
</feature>
<dbReference type="GO" id="GO:0045719">
    <property type="term" value="P:negative regulation of glycogen biosynthetic process"/>
    <property type="evidence" value="ECO:0007669"/>
    <property type="project" value="TreeGrafter"/>
</dbReference>
<dbReference type="Proteomes" id="UP000193560">
    <property type="component" value="Unassembled WGS sequence"/>
</dbReference>
<sequence>MIDPTPCKRKNSRLGNLFHSNSHTSNTSRNLDTHSSANVPDLSPPSTEQQQQQQQQQHNAYPSNDSKSDSRRSSIHSFVGGTDSPGAKLGRSLGSILRHFHPHHPLTPSSSTSQASTPTSSSTATSNSVGGFLNGLPGIGHYHHHHHSTAASAAASFDNVDRLELKYGPYIKPVEKKKHLGGNKKNVASGATAVIRLVQPRDGSALLAVKEFMKKDKNEDERTYRKRMQNEYCISKSARGHPHVVETMDLVLDEHERWCTVMEYCAGGDLFSLLEERPSLSLMEHSCLFKQLLLGLQHLHKLGIAHRDIKPENLVLSRGGTLKIADFGVADVVQTCFEKEAHPCHEWCGSENFWSPEMWTLTSAKDDYDGRALDVWSAAVTYFCIRYHSLPFSYSFYRAPPCPKHAIEGSPAMVAANAPDHGDPDYQRYFDQHNEDPLQCDLWLGPGRHQETGNDTEGLSMEMRACLSRLLDPNPTTRWTVDHALGSDWMQNVELCNDGELPNGWRHYHCAPKSH</sequence>
<name>A0A1X2IYJ5_9FUNG</name>
<dbReference type="GO" id="GO:0005829">
    <property type="term" value="C:cytosol"/>
    <property type="evidence" value="ECO:0007669"/>
    <property type="project" value="TreeGrafter"/>
</dbReference>
<evidence type="ECO:0000313" key="5">
    <source>
        <dbReference type="EMBL" id="ORZ24332.1"/>
    </source>
</evidence>
<feature type="compositionally biased region" description="Polar residues" evidence="3">
    <location>
        <begin position="29"/>
        <end position="48"/>
    </location>
</feature>
<dbReference type="GO" id="GO:0005524">
    <property type="term" value="F:ATP binding"/>
    <property type="evidence" value="ECO:0007669"/>
    <property type="project" value="UniProtKB-KW"/>
</dbReference>
<dbReference type="GO" id="GO:0035556">
    <property type="term" value="P:intracellular signal transduction"/>
    <property type="evidence" value="ECO:0007669"/>
    <property type="project" value="TreeGrafter"/>
</dbReference>